<dbReference type="Pfam" id="PF08722">
    <property type="entry name" value="Tn7_TnsA-like_N"/>
    <property type="match status" value="1"/>
</dbReference>
<feature type="domain" description="TnsA endonuclease N-terminal" evidence="2">
    <location>
        <begin position="74"/>
        <end position="169"/>
    </location>
</feature>
<dbReference type="Proteomes" id="UP000570851">
    <property type="component" value="Unassembled WGS sequence"/>
</dbReference>
<evidence type="ECO:0000259" key="1">
    <source>
        <dbReference type="Pfam" id="PF08721"/>
    </source>
</evidence>
<name>A0ABR6SAS7_ANAVA</name>
<dbReference type="InterPro" id="IPR036388">
    <property type="entry name" value="WH-like_DNA-bd_sf"/>
</dbReference>
<protein>
    <submittedName>
        <fullName evidence="3">Heteromeric transposase endonuclease subunit TnsA</fullName>
    </submittedName>
</protein>
<dbReference type="Gene3D" id="3.40.1350.10">
    <property type="match status" value="1"/>
</dbReference>
<dbReference type="InterPro" id="IPR011335">
    <property type="entry name" value="Restrct_endonuc-II-like"/>
</dbReference>
<evidence type="ECO:0000313" key="3">
    <source>
        <dbReference type="EMBL" id="MBC1303338.1"/>
    </source>
</evidence>
<dbReference type="GO" id="GO:0004519">
    <property type="term" value="F:endonuclease activity"/>
    <property type="evidence" value="ECO:0007669"/>
    <property type="project" value="UniProtKB-KW"/>
</dbReference>
<keyword evidence="3" id="KW-0255">Endonuclease</keyword>
<evidence type="ECO:0000313" key="4">
    <source>
        <dbReference type="Proteomes" id="UP000570851"/>
    </source>
</evidence>
<dbReference type="CDD" id="cd22362">
    <property type="entry name" value="TnsA_endonuclease-like"/>
    <property type="match status" value="1"/>
</dbReference>
<keyword evidence="4" id="KW-1185">Reference proteome</keyword>
<proteinExistence type="predicted"/>
<keyword evidence="3" id="KW-0378">Hydrolase</keyword>
<organism evidence="3 4">
    <name type="scientific">Trichormus variabilis N2B</name>
    <dbReference type="NCBI Taxonomy" id="2681315"/>
    <lineage>
        <taxon>Bacteria</taxon>
        <taxon>Bacillati</taxon>
        <taxon>Cyanobacteriota</taxon>
        <taxon>Cyanophyceae</taxon>
        <taxon>Nostocales</taxon>
        <taxon>Nostocaceae</taxon>
        <taxon>Trichormus</taxon>
    </lineage>
</organism>
<dbReference type="InterPro" id="IPR011856">
    <property type="entry name" value="tRNA_endonuc-like_dom_sf"/>
</dbReference>
<feature type="domain" description="TnsA endonuclease C-terminal" evidence="1">
    <location>
        <begin position="171"/>
        <end position="253"/>
    </location>
</feature>
<comment type="caution">
    <text evidence="3">The sequence shown here is derived from an EMBL/GenBank/DDBJ whole genome shotgun (WGS) entry which is preliminary data.</text>
</comment>
<dbReference type="Pfam" id="PF08721">
    <property type="entry name" value="Tn7_Tnp_TnsA_C"/>
    <property type="match status" value="1"/>
</dbReference>
<dbReference type="Gene3D" id="1.10.10.10">
    <property type="entry name" value="Winged helix-like DNA-binding domain superfamily/Winged helix DNA-binding domain"/>
    <property type="match status" value="1"/>
</dbReference>
<sequence length="272" mass="31538">MVRGRREWTQAKYERYIKEGRGRGSGKHYKPWLTIQDVPSKGRSSRTPGWKTNRVHHFFSDHEKRLFYLFEWSDIVTDIREQFPLDNLDLAMSIATDIGIKYPVDTQSGTPHVLTSDFMLTVNRDGKQMQIARTVKPSTELEKKQVNEKFEIERQYYLAKGIDWGIITEKEIPRLLAENVEWVHSAYRLEANSEMDTAQLSELSTILKSKLQEEDTTINRVTTALDKEMNINSGTSLYVFKHLIARKEILVDLVAIKLSACPSTKVIEKIIF</sequence>
<evidence type="ECO:0000259" key="2">
    <source>
        <dbReference type="Pfam" id="PF08722"/>
    </source>
</evidence>
<gene>
    <name evidence="3" type="ORF">GNE12_15610</name>
</gene>
<dbReference type="SUPFAM" id="SSF52980">
    <property type="entry name" value="Restriction endonuclease-like"/>
    <property type="match status" value="1"/>
</dbReference>
<dbReference type="InterPro" id="IPR014832">
    <property type="entry name" value="TnsA_C"/>
</dbReference>
<reference evidence="3 4" key="1">
    <citation type="submission" date="2019-11" db="EMBL/GenBank/DDBJ databases">
        <title>Comparison of genomes from free-living endosymbiotic cyanobacteria isolated from Azolla.</title>
        <authorList>
            <person name="Thiel T."/>
            <person name="Pratte B."/>
        </authorList>
    </citation>
    <scope>NUCLEOTIDE SEQUENCE [LARGE SCALE GENOMIC DNA]</scope>
    <source>
        <strain evidence="3 4">N2B</strain>
    </source>
</reference>
<dbReference type="EMBL" id="JACKZP010000059">
    <property type="protein sequence ID" value="MBC1303338.1"/>
    <property type="molecule type" value="Genomic_DNA"/>
</dbReference>
<dbReference type="InterPro" id="IPR014833">
    <property type="entry name" value="TnsA_N"/>
</dbReference>
<accession>A0ABR6SAS7</accession>
<keyword evidence="3" id="KW-0540">Nuclease</keyword>